<evidence type="ECO:0000313" key="2">
    <source>
        <dbReference type="Proteomes" id="UP000325289"/>
    </source>
</evidence>
<evidence type="ECO:0000313" key="1">
    <source>
        <dbReference type="EMBL" id="SFE12971.1"/>
    </source>
</evidence>
<proteinExistence type="predicted"/>
<dbReference type="Proteomes" id="UP000325289">
    <property type="component" value="Unassembled WGS sequence"/>
</dbReference>
<dbReference type="AlphaFoldDB" id="A0A1I1Y092"/>
<dbReference type="EMBL" id="FOMS01000006">
    <property type="protein sequence ID" value="SFE12971.1"/>
    <property type="molecule type" value="Genomic_DNA"/>
</dbReference>
<keyword evidence="2" id="KW-1185">Reference proteome</keyword>
<reference evidence="1 2" key="1">
    <citation type="submission" date="2016-10" db="EMBL/GenBank/DDBJ databases">
        <authorList>
            <person name="Varghese N."/>
            <person name="Submissions S."/>
        </authorList>
    </citation>
    <scope>NUCLEOTIDE SEQUENCE [LARGE SCALE GENOMIC DNA]</scope>
    <source>
        <strain evidence="2">YIM D21,KCTC 23444,ACCC 10710</strain>
    </source>
</reference>
<sequence>MSYLDDLADKLAQDVLDAQDKLGEDRLYIEIGGVIAAASTTLEEAFLTACRVRLAERRARDYLVDRVRKADPPPAGDDRTA</sequence>
<name>A0A1I1Y092_9RHOB</name>
<accession>A0A1I1Y092</accession>
<organism evidence="1 2">
    <name type="scientific">Roseivivax sediminis</name>
    <dbReference type="NCBI Taxonomy" id="936889"/>
    <lineage>
        <taxon>Bacteria</taxon>
        <taxon>Pseudomonadati</taxon>
        <taxon>Pseudomonadota</taxon>
        <taxon>Alphaproteobacteria</taxon>
        <taxon>Rhodobacterales</taxon>
        <taxon>Roseobacteraceae</taxon>
        <taxon>Roseivivax</taxon>
    </lineage>
</organism>
<protein>
    <submittedName>
        <fullName evidence="1">Uncharacterized protein</fullName>
    </submittedName>
</protein>
<dbReference type="OrthoDB" id="7876148at2"/>
<gene>
    <name evidence="1" type="ORF">SAMN04515678_106229</name>
</gene>
<dbReference type="RefSeq" id="WP_149756047.1">
    <property type="nucleotide sequence ID" value="NZ_FOMS01000006.1"/>
</dbReference>